<dbReference type="GO" id="GO:0016020">
    <property type="term" value="C:membrane"/>
    <property type="evidence" value="ECO:0007669"/>
    <property type="project" value="UniProtKB-SubCell"/>
</dbReference>
<evidence type="ECO:0000313" key="8">
    <source>
        <dbReference type="Proteomes" id="UP000231742"/>
    </source>
</evidence>
<evidence type="ECO:0000256" key="1">
    <source>
        <dbReference type="ARBA" id="ARBA00004141"/>
    </source>
</evidence>
<dbReference type="EMBL" id="PGFH01000001">
    <property type="protein sequence ID" value="PJJ81822.1"/>
    <property type="molecule type" value="Genomic_DNA"/>
</dbReference>
<dbReference type="Pfam" id="PF06271">
    <property type="entry name" value="RDD"/>
    <property type="match status" value="1"/>
</dbReference>
<keyword evidence="3 5" id="KW-1133">Transmembrane helix</keyword>
<comment type="caution">
    <text evidence="7">The sequence shown here is derived from an EMBL/GenBank/DDBJ whole genome shotgun (WGS) entry which is preliminary data.</text>
</comment>
<feature type="transmembrane region" description="Helical" evidence="5">
    <location>
        <begin position="45"/>
        <end position="65"/>
    </location>
</feature>
<evidence type="ECO:0000256" key="2">
    <source>
        <dbReference type="ARBA" id="ARBA00022692"/>
    </source>
</evidence>
<feature type="transmembrane region" description="Helical" evidence="5">
    <location>
        <begin position="123"/>
        <end position="148"/>
    </location>
</feature>
<proteinExistence type="predicted"/>
<evidence type="ECO:0000259" key="6">
    <source>
        <dbReference type="Pfam" id="PF06271"/>
    </source>
</evidence>
<accession>A0A2M9D832</accession>
<dbReference type="OrthoDB" id="9787732at2"/>
<name>A0A2M9D832_9MICO</name>
<protein>
    <submittedName>
        <fullName evidence="7">Putative RDD family membrane protein YckC</fullName>
    </submittedName>
</protein>
<evidence type="ECO:0000313" key="7">
    <source>
        <dbReference type="EMBL" id="PJJ81822.1"/>
    </source>
</evidence>
<evidence type="ECO:0000256" key="3">
    <source>
        <dbReference type="ARBA" id="ARBA00022989"/>
    </source>
</evidence>
<dbReference type="PANTHER" id="PTHR38480:SF1">
    <property type="entry name" value="SLR0254 PROTEIN"/>
    <property type="match status" value="1"/>
</dbReference>
<organism evidence="7 8">
    <name type="scientific">Salinibacterium amurskyense</name>
    <dbReference type="NCBI Taxonomy" id="205941"/>
    <lineage>
        <taxon>Bacteria</taxon>
        <taxon>Bacillati</taxon>
        <taxon>Actinomycetota</taxon>
        <taxon>Actinomycetes</taxon>
        <taxon>Micrococcales</taxon>
        <taxon>Microbacteriaceae</taxon>
        <taxon>Salinibacterium</taxon>
    </lineage>
</organism>
<dbReference type="AlphaFoldDB" id="A0A2M9D832"/>
<dbReference type="Proteomes" id="UP000231742">
    <property type="component" value="Unassembled WGS sequence"/>
</dbReference>
<keyword evidence="8" id="KW-1185">Reference proteome</keyword>
<evidence type="ECO:0000256" key="4">
    <source>
        <dbReference type="ARBA" id="ARBA00023136"/>
    </source>
</evidence>
<keyword evidence="2 5" id="KW-0812">Transmembrane</keyword>
<sequence>MPSPQTTNTFAYGDEPDELITGEAVALELRSASFVLRAAGSIIDFLVYGAALIGLLIGAFSFATAAGLDQAIGTALTVAATVICLVVIPTAVETLSHGKSLGKLAIGARIVRNDGGAIGFRHAFIRALLGVMEIFMTAGGLAAVVALLNTRAQRLGDLVAGTYSQYERVTKFANPVVQLPGQLTEWARTADVAKMPDALARRISHFLVAAPGYTPLTRQQHALSLANEAAAYVSPLPHVEPEVLLSAVSAVRRERENAALASEKARLDVLEPALTSVPRGFPRNRA</sequence>
<gene>
    <name evidence="7" type="ORF">CLV85_1004</name>
</gene>
<reference evidence="7 8" key="1">
    <citation type="submission" date="2017-11" db="EMBL/GenBank/DDBJ databases">
        <title>Genomic Encyclopedia of Archaeal and Bacterial Type Strains, Phase II (KMG-II): From Individual Species to Whole Genera.</title>
        <authorList>
            <person name="Goeker M."/>
        </authorList>
    </citation>
    <scope>NUCLEOTIDE SEQUENCE [LARGE SCALE GENOMIC DNA]</scope>
    <source>
        <strain evidence="7 8">DSM 16400</strain>
    </source>
</reference>
<dbReference type="InterPro" id="IPR010432">
    <property type="entry name" value="RDD"/>
</dbReference>
<keyword evidence="4 5" id="KW-0472">Membrane</keyword>
<dbReference type="PANTHER" id="PTHR38480">
    <property type="entry name" value="SLR0254 PROTEIN"/>
    <property type="match status" value="1"/>
</dbReference>
<dbReference type="RefSeq" id="WP_100388475.1">
    <property type="nucleotide sequence ID" value="NZ_BMZU01000001.1"/>
</dbReference>
<comment type="subcellular location">
    <subcellularLocation>
        <location evidence="1">Membrane</location>
        <topology evidence="1">Multi-pass membrane protein</topology>
    </subcellularLocation>
</comment>
<feature type="transmembrane region" description="Helical" evidence="5">
    <location>
        <begin position="72"/>
        <end position="92"/>
    </location>
</feature>
<feature type="domain" description="RDD" evidence="6">
    <location>
        <begin position="32"/>
        <end position="161"/>
    </location>
</feature>
<evidence type="ECO:0000256" key="5">
    <source>
        <dbReference type="SAM" id="Phobius"/>
    </source>
</evidence>